<evidence type="ECO:0000256" key="6">
    <source>
        <dbReference type="ARBA" id="ARBA00023136"/>
    </source>
</evidence>
<feature type="transmembrane region" description="Helical" evidence="7">
    <location>
        <begin position="224"/>
        <end position="243"/>
    </location>
</feature>
<dbReference type="GO" id="GO:0016413">
    <property type="term" value="F:O-acetyltransferase activity"/>
    <property type="evidence" value="ECO:0007669"/>
    <property type="project" value="TreeGrafter"/>
</dbReference>
<keyword evidence="6 7" id="KW-0472">Membrane</keyword>
<dbReference type="STRING" id="871963.Desdi_3204"/>
<keyword evidence="10" id="KW-1185">Reference proteome</keyword>
<feature type="transmembrane region" description="Helical" evidence="7">
    <location>
        <begin position="21"/>
        <end position="37"/>
    </location>
</feature>
<keyword evidence="5 7" id="KW-1133">Transmembrane helix</keyword>
<feature type="transmembrane region" description="Helical" evidence="7">
    <location>
        <begin position="141"/>
        <end position="160"/>
    </location>
</feature>
<dbReference type="AlphaFoldDB" id="L0FCD5"/>
<dbReference type="HOGENOM" id="CLU_071238_0_0_9"/>
<feature type="transmembrane region" description="Helical" evidence="7">
    <location>
        <begin position="282"/>
        <end position="305"/>
    </location>
</feature>
<organism evidence="9 10">
    <name type="scientific">Desulfitobacterium dichloroeliminans (strain LMG P-21439 / DCA1)</name>
    <dbReference type="NCBI Taxonomy" id="871963"/>
    <lineage>
        <taxon>Bacteria</taxon>
        <taxon>Bacillati</taxon>
        <taxon>Bacillota</taxon>
        <taxon>Clostridia</taxon>
        <taxon>Eubacteriales</taxon>
        <taxon>Desulfitobacteriaceae</taxon>
        <taxon>Desulfitobacterium</taxon>
    </lineage>
</organism>
<reference evidence="10" key="1">
    <citation type="submission" date="2012-02" db="EMBL/GenBank/DDBJ databases">
        <title>Complete sequence of Desulfitobacterium dichloroeliminans LMG P-21439.</title>
        <authorList>
            <person name="Lucas S."/>
            <person name="Han J."/>
            <person name="Lapidus A."/>
            <person name="Cheng J.-F."/>
            <person name="Goodwin L."/>
            <person name="Pitluck S."/>
            <person name="Peters L."/>
            <person name="Ovchinnikova G."/>
            <person name="Teshima H."/>
            <person name="Detter J.C."/>
            <person name="Han C."/>
            <person name="Tapia R."/>
            <person name="Land M."/>
            <person name="Hauser L."/>
            <person name="Kyrpides N."/>
            <person name="Ivanova N."/>
            <person name="Pagani I."/>
            <person name="Kruse T."/>
            <person name="de Vos W.M."/>
            <person name="Boon N."/>
            <person name="Smidt H."/>
            <person name="Woyke T."/>
        </authorList>
    </citation>
    <scope>NUCLEOTIDE SEQUENCE [LARGE SCALE GENOMIC DNA]</scope>
    <source>
        <strain evidence="10">LMG P-21439 / DCA1</strain>
    </source>
</reference>
<dbReference type="GO" id="GO:0005886">
    <property type="term" value="C:plasma membrane"/>
    <property type="evidence" value="ECO:0007669"/>
    <property type="project" value="UniProtKB-SubCell"/>
</dbReference>
<dbReference type="RefSeq" id="WP_015263557.1">
    <property type="nucleotide sequence ID" value="NC_019903.1"/>
</dbReference>
<dbReference type="InterPro" id="IPR002656">
    <property type="entry name" value="Acyl_transf_3_dom"/>
</dbReference>
<dbReference type="PANTHER" id="PTHR40074:SF2">
    <property type="entry name" value="O-ACETYLTRANSFERASE WECH"/>
    <property type="match status" value="1"/>
</dbReference>
<comment type="similarity">
    <text evidence="2">Belongs to the acyltransferase 3 family.</text>
</comment>
<comment type="subcellular location">
    <subcellularLocation>
        <location evidence="1">Cell membrane</location>
        <topology evidence="1">Multi-pass membrane protein</topology>
    </subcellularLocation>
</comment>
<keyword evidence="9" id="KW-0808">Transferase</keyword>
<evidence type="ECO:0000256" key="7">
    <source>
        <dbReference type="SAM" id="Phobius"/>
    </source>
</evidence>
<evidence type="ECO:0000256" key="3">
    <source>
        <dbReference type="ARBA" id="ARBA00022475"/>
    </source>
</evidence>
<protein>
    <submittedName>
        <fullName evidence="9">Acetyltransferase, fucose-4-O-acetylase</fullName>
    </submittedName>
</protein>
<feature type="transmembrane region" description="Helical" evidence="7">
    <location>
        <begin position="91"/>
        <end position="107"/>
    </location>
</feature>
<feature type="transmembrane region" description="Helical" evidence="7">
    <location>
        <begin position="49"/>
        <end position="70"/>
    </location>
</feature>
<evidence type="ECO:0000256" key="5">
    <source>
        <dbReference type="ARBA" id="ARBA00022989"/>
    </source>
</evidence>
<feature type="transmembrane region" description="Helical" evidence="7">
    <location>
        <begin position="249"/>
        <end position="270"/>
    </location>
</feature>
<proteinExistence type="inferred from homology"/>
<evidence type="ECO:0000256" key="1">
    <source>
        <dbReference type="ARBA" id="ARBA00004651"/>
    </source>
</evidence>
<dbReference type="GO" id="GO:0009246">
    <property type="term" value="P:enterobacterial common antigen biosynthetic process"/>
    <property type="evidence" value="ECO:0007669"/>
    <property type="project" value="TreeGrafter"/>
</dbReference>
<accession>L0FCD5</accession>
<feature type="domain" description="Acyltransferase 3" evidence="8">
    <location>
        <begin position="19"/>
        <end position="337"/>
    </location>
</feature>
<feature type="transmembrane region" description="Helical" evidence="7">
    <location>
        <begin position="317"/>
        <end position="340"/>
    </location>
</feature>
<evidence type="ECO:0000256" key="4">
    <source>
        <dbReference type="ARBA" id="ARBA00022692"/>
    </source>
</evidence>
<dbReference type="Pfam" id="PF01757">
    <property type="entry name" value="Acyl_transf_3"/>
    <property type="match status" value="1"/>
</dbReference>
<dbReference type="PANTHER" id="PTHR40074">
    <property type="entry name" value="O-ACETYLTRANSFERASE WECH"/>
    <property type="match status" value="1"/>
</dbReference>
<feature type="transmembrane region" description="Helical" evidence="7">
    <location>
        <begin position="167"/>
        <end position="185"/>
    </location>
</feature>
<evidence type="ECO:0000313" key="9">
    <source>
        <dbReference type="EMBL" id="AGA70598.1"/>
    </source>
</evidence>
<evidence type="ECO:0000256" key="2">
    <source>
        <dbReference type="ARBA" id="ARBA00007400"/>
    </source>
</evidence>
<dbReference type="OrthoDB" id="847983at2"/>
<dbReference type="Proteomes" id="UP000010797">
    <property type="component" value="Chromosome"/>
</dbReference>
<keyword evidence="3" id="KW-1003">Cell membrane</keyword>
<dbReference type="EMBL" id="CP003344">
    <property type="protein sequence ID" value="AGA70598.1"/>
    <property type="molecule type" value="Genomic_DNA"/>
</dbReference>
<dbReference type="KEGG" id="ddl:Desdi_3204"/>
<sequence length="352" mass="40947">MYAISNGLIVNNRQKLVHLDYLKAICIIFVVITHTAISSDLRIRFLFPFYIDMAVPIFMIISGYTYSMSLENRSIHSVLEWFEAKNFSDKFLRIFSPFIIAFLIEIVDKVGIKNIIDLRININLKSIAIGFLTGGWGPGSYYFPVLIQLLIIFPFIYFLIKQKNTVGITYIVLIQFLFEITIQLLKIPVSAYRLMFLRYLGCVMIGVIYYLYKDVIKDVLKSNTILHILFSVGFVFIFSLRYLGYKPLIFKFWPTTSFPSAFYAFTLVYIFSKVDITQFSIVLHNVLSILGKSSYHIFLVQMVYFNSKLDNYFLSSFGLLGQIIVSITICLFIGVVFFSIETRLRIRRYKII</sequence>
<dbReference type="eggNOG" id="ENOG5032XDC">
    <property type="taxonomic scope" value="Bacteria"/>
</dbReference>
<evidence type="ECO:0000259" key="8">
    <source>
        <dbReference type="Pfam" id="PF01757"/>
    </source>
</evidence>
<name>L0FCD5_DESDL</name>
<evidence type="ECO:0000313" key="10">
    <source>
        <dbReference type="Proteomes" id="UP000010797"/>
    </source>
</evidence>
<keyword evidence="4 7" id="KW-0812">Transmembrane</keyword>
<gene>
    <name evidence="9" type="ordered locus">Desdi_3204</name>
</gene>
<feature type="transmembrane region" description="Helical" evidence="7">
    <location>
        <begin position="191"/>
        <end position="212"/>
    </location>
</feature>